<protein>
    <recommendedName>
        <fullName evidence="4">Transmembrane protein 44</fullName>
    </recommendedName>
</protein>
<reference evidence="2" key="1">
    <citation type="submission" date="2023-08" db="EMBL/GenBank/DDBJ databases">
        <authorList>
            <person name="Alioto T."/>
            <person name="Alioto T."/>
            <person name="Gomez Garrido J."/>
        </authorList>
    </citation>
    <scope>NUCLEOTIDE SEQUENCE</scope>
</reference>
<dbReference type="PANTHER" id="PTHR16201">
    <property type="entry name" value="SEVEN TRANSMEMBRANE PROTEIN 1-RELATED"/>
    <property type="match status" value="1"/>
</dbReference>
<feature type="transmembrane region" description="Helical" evidence="1">
    <location>
        <begin position="153"/>
        <end position="171"/>
    </location>
</feature>
<name>A0AAV1FJ99_XYRNO</name>
<dbReference type="AlphaFoldDB" id="A0AAV1FJ99"/>
<dbReference type="EMBL" id="OY660870">
    <property type="protein sequence ID" value="CAJ1060729.1"/>
    <property type="molecule type" value="Genomic_DNA"/>
</dbReference>
<dbReference type="InterPro" id="IPR051415">
    <property type="entry name" value="LAAT-1"/>
</dbReference>
<evidence type="ECO:0000313" key="3">
    <source>
        <dbReference type="Proteomes" id="UP001178508"/>
    </source>
</evidence>
<feature type="transmembrane region" description="Helical" evidence="1">
    <location>
        <begin position="262"/>
        <end position="283"/>
    </location>
</feature>
<sequence>MHHANMSAIKMEGLRATAGNTFLTNLDNFCVNLVSTCLSIEVLDELCVSTGLGCLSALLLLLSCLLLVYQRCRYRRETPGETLTSIYSFFGNLCGTVGAILSSQLYIVIFLGAFAAALDIVHAVSCCCHLALCWNSQPERRRRMIRSRRRQHLLAICMLSVFGGGILKPWVTHRSTETTLSGRKLLHVIPEDNTEILGYMIGLLSLVISCTSRLPPLNRAYQGQTLTWAHVFSGLLSSLSGALYAAAILLYDIQLTSVSRVLPWLLSAICCFLLDLFILVICWNKRGARRQVASFSPDTEFLLGCPDLNTVDDTVMKKHRKPQVKSSAQTKTKTVPKTTEMDRYLDVSAQPANKVETLSKEEKMNQPLVQVIRFNSFYSSDSSFDSSLESSDLEWDFEEANAQWGEPTVQLQEEVKFPLREWPKHPKPCKYCICTMSRHPQKTLSGKNDNN</sequence>
<keyword evidence="3" id="KW-1185">Reference proteome</keyword>
<keyword evidence="1" id="KW-1133">Transmembrane helix</keyword>
<feature type="transmembrane region" description="Helical" evidence="1">
    <location>
        <begin position="81"/>
        <end position="101"/>
    </location>
</feature>
<evidence type="ECO:0000256" key="1">
    <source>
        <dbReference type="SAM" id="Phobius"/>
    </source>
</evidence>
<proteinExistence type="predicted"/>
<accession>A0AAV1FJ99</accession>
<evidence type="ECO:0000313" key="2">
    <source>
        <dbReference type="EMBL" id="CAJ1060729.1"/>
    </source>
</evidence>
<gene>
    <name evidence="2" type="ORF">XNOV1_A043397</name>
</gene>
<feature type="transmembrane region" description="Helical" evidence="1">
    <location>
        <begin position="48"/>
        <end position="69"/>
    </location>
</feature>
<organism evidence="2 3">
    <name type="scientific">Xyrichtys novacula</name>
    <name type="common">Pearly razorfish</name>
    <name type="synonym">Hemipteronotus novacula</name>
    <dbReference type="NCBI Taxonomy" id="13765"/>
    <lineage>
        <taxon>Eukaryota</taxon>
        <taxon>Metazoa</taxon>
        <taxon>Chordata</taxon>
        <taxon>Craniata</taxon>
        <taxon>Vertebrata</taxon>
        <taxon>Euteleostomi</taxon>
        <taxon>Actinopterygii</taxon>
        <taxon>Neopterygii</taxon>
        <taxon>Teleostei</taxon>
        <taxon>Neoteleostei</taxon>
        <taxon>Acanthomorphata</taxon>
        <taxon>Eupercaria</taxon>
        <taxon>Labriformes</taxon>
        <taxon>Labridae</taxon>
        <taxon>Xyrichtys</taxon>
    </lineage>
</organism>
<keyword evidence="1" id="KW-0472">Membrane</keyword>
<feature type="transmembrane region" description="Helical" evidence="1">
    <location>
        <begin position="196"/>
        <end position="214"/>
    </location>
</feature>
<evidence type="ECO:0008006" key="4">
    <source>
        <dbReference type="Google" id="ProtNLM"/>
    </source>
</evidence>
<dbReference type="GO" id="GO:0015174">
    <property type="term" value="F:basic amino acid transmembrane transporter activity"/>
    <property type="evidence" value="ECO:0007669"/>
    <property type="project" value="TreeGrafter"/>
</dbReference>
<feature type="transmembrane region" description="Helical" evidence="1">
    <location>
        <begin position="107"/>
        <end position="132"/>
    </location>
</feature>
<dbReference type="GO" id="GO:0016020">
    <property type="term" value="C:membrane"/>
    <property type="evidence" value="ECO:0007669"/>
    <property type="project" value="TreeGrafter"/>
</dbReference>
<dbReference type="Proteomes" id="UP001178508">
    <property type="component" value="Chromosome 7"/>
</dbReference>
<dbReference type="PANTHER" id="PTHR16201:SF53">
    <property type="entry name" value="TRANSMEMBRANE PROTEIN 44"/>
    <property type="match status" value="1"/>
</dbReference>
<keyword evidence="1" id="KW-0812">Transmembrane</keyword>
<feature type="transmembrane region" description="Helical" evidence="1">
    <location>
        <begin position="226"/>
        <end position="250"/>
    </location>
</feature>